<sequence length="66" mass="7506">MLEYGKIFTEITKKTVPKSVEESWDAVTKTKGIRDTKIREVGSNLTPMRGNVFPISNLTTDIDKYL</sequence>
<accession>A0A5E8HIM1</accession>
<gene>
    <name evidence="1" type="ORF">LEP1GSC202_0437</name>
</gene>
<dbReference type="AlphaFoldDB" id="A0A5E8HIM1"/>
<comment type="caution">
    <text evidence="1">The sequence shown here is derived from an EMBL/GenBank/DDBJ whole genome shotgun (WGS) entry which is preliminary data.</text>
</comment>
<dbReference type="RefSeq" id="WP_015675680.1">
    <property type="nucleotide sequence ID" value="NZ_AOGX02000005.1"/>
</dbReference>
<evidence type="ECO:0000313" key="1">
    <source>
        <dbReference type="EMBL" id="EOQ90747.1"/>
    </source>
</evidence>
<reference evidence="1 2" key="1">
    <citation type="submission" date="2013-04" db="EMBL/GenBank/DDBJ databases">
        <authorList>
            <person name="Harkins D.M."/>
            <person name="Durkin A.S."/>
            <person name="Brinkac L.M."/>
            <person name="Haft D.H."/>
            <person name="Selengut J.D."/>
            <person name="Sanka R."/>
            <person name="DePew J."/>
            <person name="Purushe J."/>
            <person name="Hartskeerl R.A."/>
            <person name="Ahmed A."/>
            <person name="van der Linden H."/>
            <person name="Goris M.G.A."/>
            <person name="Vinetz J.M."/>
            <person name="Sutton G.G."/>
            <person name="Nierman W.C."/>
            <person name="Fouts D.E."/>
        </authorList>
    </citation>
    <scope>NUCLEOTIDE SEQUENCE [LARGE SCALE GENOMIC DNA]</scope>
    <source>
        <strain evidence="1 2">Sao Paulo</strain>
    </source>
</reference>
<evidence type="ECO:0000313" key="2">
    <source>
        <dbReference type="Proteomes" id="UP000013996"/>
    </source>
</evidence>
<protein>
    <submittedName>
        <fullName evidence="1">Uncharacterized protein</fullName>
    </submittedName>
</protein>
<dbReference type="Proteomes" id="UP000013996">
    <property type="component" value="Unassembled WGS sequence"/>
</dbReference>
<dbReference type="EMBL" id="AOGX02000005">
    <property type="protein sequence ID" value="EOQ90747.1"/>
    <property type="molecule type" value="Genomic_DNA"/>
</dbReference>
<proteinExistence type="predicted"/>
<organism evidence="1 2">
    <name type="scientific">Leptospira yanagawae serovar Saopaulo str. Sao Paulo = ATCC 700523</name>
    <dbReference type="NCBI Taxonomy" id="1249483"/>
    <lineage>
        <taxon>Bacteria</taxon>
        <taxon>Pseudomonadati</taxon>
        <taxon>Spirochaetota</taxon>
        <taxon>Spirochaetia</taxon>
        <taxon>Leptospirales</taxon>
        <taxon>Leptospiraceae</taxon>
        <taxon>Leptospira</taxon>
    </lineage>
</organism>
<name>A0A5E8HIM1_9LEPT</name>